<evidence type="ECO:0000313" key="2">
    <source>
        <dbReference type="Proteomes" id="UP000298631"/>
    </source>
</evidence>
<organism evidence="1 2">
    <name type="scientific">Pseudorhodobacter turbinis</name>
    <dbReference type="NCBI Taxonomy" id="2500533"/>
    <lineage>
        <taxon>Bacteria</taxon>
        <taxon>Pseudomonadati</taxon>
        <taxon>Pseudomonadota</taxon>
        <taxon>Alphaproteobacteria</taxon>
        <taxon>Rhodobacterales</taxon>
        <taxon>Paracoccaceae</taxon>
        <taxon>Pseudorhodobacter</taxon>
    </lineage>
</organism>
<accession>A0A4P8EKI8</accession>
<reference evidence="1 2" key="1">
    <citation type="submission" date="2019-05" db="EMBL/GenBank/DDBJ databases">
        <title>Pseudorhodobacter turbinis sp. nov., isolated from the gut of the Korean turban shell.</title>
        <authorList>
            <person name="Jeong Y.-S."/>
            <person name="Kang W.-R."/>
            <person name="Bae J.-W."/>
        </authorList>
    </citation>
    <scope>NUCLEOTIDE SEQUENCE [LARGE SCALE GENOMIC DNA]</scope>
    <source>
        <strain evidence="1 2">S12M18</strain>
        <plasmid evidence="1 2">unnamed1</plasmid>
    </source>
</reference>
<name>A0A4P8EKI8_9RHOB</name>
<evidence type="ECO:0000313" key="1">
    <source>
        <dbReference type="EMBL" id="QCO57548.1"/>
    </source>
</evidence>
<dbReference type="Pfam" id="PF13704">
    <property type="entry name" value="Glyco_tranf_2_4"/>
    <property type="match status" value="1"/>
</dbReference>
<dbReference type="AlphaFoldDB" id="A0A4P8EKI8"/>
<dbReference type="KEGG" id="pseb:EOK75_17730"/>
<dbReference type="Proteomes" id="UP000298631">
    <property type="component" value="Plasmid unnamed1"/>
</dbReference>
<geneLocation type="plasmid" evidence="1 2">
    <name>unnamed1</name>
</geneLocation>
<protein>
    <submittedName>
        <fullName evidence="1">Glycosyltransferase family 2 protein</fullName>
    </submittedName>
</protein>
<dbReference type="GO" id="GO:0016740">
    <property type="term" value="F:transferase activity"/>
    <property type="evidence" value="ECO:0007669"/>
    <property type="project" value="UniProtKB-KW"/>
</dbReference>
<proteinExistence type="predicted"/>
<sequence length="308" mass="34530">MAHPRVAGGTVTAWGICTTVKAPAAQVQAFVAYHLWLGATHIWLHFDDPDDPAAELFDHPAVTVIRCSDAYWMDYIGRRPPKHQNRQARNVQRVYALTDLPWLAHIDVDEYITSQTDIGTVLDQTPPDQPMLRMAPWEALHDPTLPDDIFTARQFRAALNGKHNAAARARVFGEYAALLSDGVLSHSAGKCFFRIGLARFEPRLHGAFRAGERVQGVPFSDDIQLLHFHAQDPAPWRERLEFRLTRGAYQFNPPLQEWLLAADPAAIDRFYLETQTATPEALARLQAEGALREVALSLRQKVAAMGLN</sequence>
<keyword evidence="2" id="KW-1185">Reference proteome</keyword>
<dbReference type="EMBL" id="CP039965">
    <property type="protein sequence ID" value="QCO57548.1"/>
    <property type="molecule type" value="Genomic_DNA"/>
</dbReference>
<keyword evidence="1" id="KW-0808">Transferase</keyword>
<gene>
    <name evidence="1" type="ORF">EOK75_17730</name>
</gene>
<dbReference type="OrthoDB" id="7203640at2"/>
<keyword evidence="1" id="KW-0614">Plasmid</keyword>